<reference evidence="1 2" key="1">
    <citation type="journal article" date="2016" name="Nat. Commun.">
        <title>Thousands of microbial genomes shed light on interconnected biogeochemical processes in an aquifer system.</title>
        <authorList>
            <person name="Anantharaman K."/>
            <person name="Brown C.T."/>
            <person name="Hug L.A."/>
            <person name="Sharon I."/>
            <person name="Castelle C.J."/>
            <person name="Probst A.J."/>
            <person name="Thomas B.C."/>
            <person name="Singh A."/>
            <person name="Wilkins M.J."/>
            <person name="Karaoz U."/>
            <person name="Brodie E.L."/>
            <person name="Williams K.H."/>
            <person name="Hubbard S.S."/>
            <person name="Banfield J.F."/>
        </authorList>
    </citation>
    <scope>NUCLEOTIDE SEQUENCE [LARGE SCALE GENOMIC DNA]</scope>
</reference>
<comment type="caution">
    <text evidence="1">The sequence shown here is derived from an EMBL/GenBank/DDBJ whole genome shotgun (WGS) entry which is preliminary data.</text>
</comment>
<dbReference type="AlphaFoldDB" id="A0A1F7TWV5"/>
<evidence type="ECO:0000313" key="2">
    <source>
        <dbReference type="Proteomes" id="UP000177097"/>
    </source>
</evidence>
<dbReference type="EMBL" id="MGDX01000029">
    <property type="protein sequence ID" value="OGL70510.1"/>
    <property type="molecule type" value="Genomic_DNA"/>
</dbReference>
<sequence>MPTLIGTKTKISTKTAVALVAGALILAAAAAGGISLRNKSGNSFFGTQGYGPSRSYLEVKFLTRNGFITAQPGDTSVNLGRYRLRAVGSDVAISDFNIPMLVQDIVSSTPFALGTDGPVNATDHLTNCALKDFPSGTTISGPVFPPPGTGMTPTVMQFDDDFTLAAGQTMKLQLFCDMTLAPPNGLNDAFAVDIGLPNNIAAVEPPPSYAPITVTLPSPNGNPPRAYVLLTQ</sequence>
<name>A0A1F7TWV5_9BACT</name>
<accession>A0A1F7TWV5</accession>
<proteinExistence type="predicted"/>
<organism evidence="1 2">
    <name type="scientific">Candidatus Uhrbacteria bacterium RIFCSPHIGHO2_02_FULL_53_13</name>
    <dbReference type="NCBI Taxonomy" id="1802389"/>
    <lineage>
        <taxon>Bacteria</taxon>
        <taxon>Candidatus Uhriibacteriota</taxon>
    </lineage>
</organism>
<protein>
    <submittedName>
        <fullName evidence="1">Uncharacterized protein</fullName>
    </submittedName>
</protein>
<dbReference type="Proteomes" id="UP000177097">
    <property type="component" value="Unassembled WGS sequence"/>
</dbReference>
<evidence type="ECO:0000313" key="1">
    <source>
        <dbReference type="EMBL" id="OGL70510.1"/>
    </source>
</evidence>
<dbReference type="STRING" id="1802389.A3C17_04040"/>
<gene>
    <name evidence="1" type="ORF">A3C17_04040</name>
</gene>